<dbReference type="Proteomes" id="UP000796104">
    <property type="component" value="Unassembled WGS sequence"/>
</dbReference>
<reference evidence="1" key="1">
    <citation type="submission" date="2017-10" db="EMBL/GenBank/DDBJ databases">
        <authorList>
            <person name="Colston S.M."/>
            <person name="Graf J."/>
        </authorList>
    </citation>
    <scope>NUCLEOTIDE SEQUENCE</scope>
    <source>
        <strain evidence="1">BAQ071013-135</strain>
    </source>
</reference>
<gene>
    <name evidence="1" type="ORF">CF123_18420</name>
</gene>
<dbReference type="AlphaFoldDB" id="A0AAX2UPW7"/>
<dbReference type="RefSeq" id="WP_139495294.1">
    <property type="nucleotide sequence ID" value="NZ_AP027934.1"/>
</dbReference>
<accession>A0AAX2UPW7</accession>
<evidence type="ECO:0000313" key="2">
    <source>
        <dbReference type="Proteomes" id="UP000796104"/>
    </source>
</evidence>
<dbReference type="EMBL" id="PDXJ01000026">
    <property type="protein sequence ID" value="TND51845.1"/>
    <property type="molecule type" value="Genomic_DNA"/>
</dbReference>
<organism evidence="1 2">
    <name type="scientific">Aeromonas veronii</name>
    <dbReference type="NCBI Taxonomy" id="654"/>
    <lineage>
        <taxon>Bacteria</taxon>
        <taxon>Pseudomonadati</taxon>
        <taxon>Pseudomonadota</taxon>
        <taxon>Gammaproteobacteria</taxon>
        <taxon>Aeromonadales</taxon>
        <taxon>Aeromonadaceae</taxon>
        <taxon>Aeromonas</taxon>
    </lineage>
</organism>
<comment type="caution">
    <text evidence="1">The sequence shown here is derived from an EMBL/GenBank/DDBJ whole genome shotgun (WGS) entry which is preliminary data.</text>
</comment>
<reference evidence="1" key="2">
    <citation type="journal article" date="2019" name="PLoS ONE">
        <title>Identification and characterization of putative Aeromonas spp. T3SS effectors.</title>
        <authorList>
            <person name="Rangel L.T."/>
            <person name="Marden J."/>
            <person name="Colston S."/>
            <person name="Setubal J.C."/>
            <person name="Graf J."/>
            <person name="Gogarten J.P."/>
        </authorList>
    </citation>
    <scope>NUCLEOTIDE SEQUENCE</scope>
    <source>
        <strain evidence="1">BAQ071013-135</strain>
    </source>
</reference>
<evidence type="ECO:0000313" key="1">
    <source>
        <dbReference type="EMBL" id="TND51845.1"/>
    </source>
</evidence>
<protein>
    <submittedName>
        <fullName evidence="1">Uncharacterized protein</fullName>
    </submittedName>
</protein>
<sequence length="82" mass="9541">MTSAITLSMEDRKALVLQRAIAQYEALREKWLSERTPDQLALIEENLRKPRPLHHALSIEKERSGVVTRSLYPYPGLKVLKW</sequence>
<name>A0AAX2UPW7_AERVE</name>
<proteinExistence type="predicted"/>